<dbReference type="InterPro" id="IPR059176">
    <property type="entry name" value="UDP-X_N"/>
</dbReference>
<gene>
    <name evidence="4" type="primary">rppH</name>
    <name evidence="4" type="ORF">FEAC_07260</name>
</gene>
<dbReference type="InterPro" id="IPR000086">
    <property type="entry name" value="NUDIX_hydrolase_dom"/>
</dbReference>
<dbReference type="PROSITE" id="PS51462">
    <property type="entry name" value="NUDIX"/>
    <property type="match status" value="1"/>
</dbReference>
<dbReference type="Proteomes" id="UP000032336">
    <property type="component" value="Unassembled WGS sequence"/>
</dbReference>
<comment type="cofactor">
    <cofactor evidence="1">
        <name>Mg(2+)</name>
        <dbReference type="ChEBI" id="CHEBI:18420"/>
    </cofactor>
</comment>
<organism evidence="4 5">
    <name type="scientific">Ferrimicrobium acidiphilum DSM 19497</name>
    <dbReference type="NCBI Taxonomy" id="1121877"/>
    <lineage>
        <taxon>Bacteria</taxon>
        <taxon>Bacillati</taxon>
        <taxon>Actinomycetota</taxon>
        <taxon>Acidimicrobiia</taxon>
        <taxon>Acidimicrobiales</taxon>
        <taxon>Acidimicrobiaceae</taxon>
        <taxon>Ferrimicrobium</taxon>
    </lineage>
</organism>
<comment type="caution">
    <text evidence="4">The sequence shown here is derived from an EMBL/GenBank/DDBJ whole genome shotgun (WGS) entry which is preliminary data.</text>
</comment>
<name>A0A0D8FWT0_9ACTN</name>
<dbReference type="GO" id="GO:0016787">
    <property type="term" value="F:hydrolase activity"/>
    <property type="evidence" value="ECO:0007669"/>
    <property type="project" value="UniProtKB-KW"/>
</dbReference>
<dbReference type="Pfam" id="PF12535">
    <property type="entry name" value="Nudix_N"/>
    <property type="match status" value="1"/>
</dbReference>
<dbReference type="PANTHER" id="PTHR43046:SF16">
    <property type="entry name" value="ADP-RIBOSE PYROPHOSPHATASE YJHB-RELATED"/>
    <property type="match status" value="1"/>
</dbReference>
<evidence type="ECO:0000259" key="3">
    <source>
        <dbReference type="PROSITE" id="PS51462"/>
    </source>
</evidence>
<dbReference type="AlphaFoldDB" id="A0A0D8FWT0"/>
<keyword evidence="2 4" id="KW-0378">Hydrolase</keyword>
<dbReference type="InterPro" id="IPR015797">
    <property type="entry name" value="NUDIX_hydrolase-like_dom_sf"/>
</dbReference>
<dbReference type="EMBL" id="JXUW01000004">
    <property type="protein sequence ID" value="KJE77616.1"/>
    <property type="molecule type" value="Genomic_DNA"/>
</dbReference>
<keyword evidence="5" id="KW-1185">Reference proteome</keyword>
<evidence type="ECO:0000313" key="5">
    <source>
        <dbReference type="Proteomes" id="UP000032336"/>
    </source>
</evidence>
<accession>A0A0D8FWT0</accession>
<dbReference type="Gene3D" id="3.90.79.10">
    <property type="entry name" value="Nucleoside Triphosphate Pyrophosphohydrolase"/>
    <property type="match status" value="1"/>
</dbReference>
<dbReference type="SUPFAM" id="SSF55811">
    <property type="entry name" value="Nudix"/>
    <property type="match status" value="1"/>
</dbReference>
<sequence>MAGPGQDIGDNQDDFDPVNASASGVIDDLPAWILSLTAVARTGLAFSDSLYERERYEEILKVVARMQEAAGARDRGVDTSVFAEGPRGIPGYVTPKTAVGAIVLDASRRVLLIRRADSGVWLYPTGWADVGYSPAEVVVKEVQEETGVHCTPTHLLAVLDGMRLGFTQVAMYSSIFLCRADDGELTPHPLETSGVAWFEIDDLPANLRTLFAAPWLAWIRDRSEPPRTYFDPVRPDRV</sequence>
<evidence type="ECO:0000256" key="2">
    <source>
        <dbReference type="ARBA" id="ARBA00022801"/>
    </source>
</evidence>
<dbReference type="eggNOG" id="COG1051">
    <property type="taxonomic scope" value="Bacteria"/>
</dbReference>
<dbReference type="Gene3D" id="6.10.250.1120">
    <property type="match status" value="1"/>
</dbReference>
<reference evidence="4 5" key="1">
    <citation type="submission" date="2015-01" db="EMBL/GenBank/DDBJ databases">
        <title>Draft genome of the acidophilic iron oxidizer Ferrimicrobium acidiphilum strain T23.</title>
        <authorList>
            <person name="Poehlein A."/>
            <person name="Eisen S."/>
            <person name="Schloemann M."/>
            <person name="Johnson B.D."/>
            <person name="Daniel R."/>
            <person name="Muehling M."/>
        </authorList>
    </citation>
    <scope>NUCLEOTIDE SEQUENCE [LARGE SCALE GENOMIC DNA]</scope>
    <source>
        <strain evidence="4 5">T23</strain>
    </source>
</reference>
<feature type="domain" description="Nudix hydrolase" evidence="3">
    <location>
        <begin position="94"/>
        <end position="221"/>
    </location>
</feature>
<evidence type="ECO:0000256" key="1">
    <source>
        <dbReference type="ARBA" id="ARBA00001946"/>
    </source>
</evidence>
<proteinExistence type="predicted"/>
<protein>
    <submittedName>
        <fullName evidence="4">RNA pyrophosphohydrolase</fullName>
    </submittedName>
</protein>
<evidence type="ECO:0000313" key="4">
    <source>
        <dbReference type="EMBL" id="KJE77616.1"/>
    </source>
</evidence>
<dbReference type="Pfam" id="PF00293">
    <property type="entry name" value="NUDIX"/>
    <property type="match status" value="1"/>
</dbReference>
<dbReference type="PANTHER" id="PTHR43046">
    <property type="entry name" value="GDP-MANNOSE MANNOSYL HYDROLASE"/>
    <property type="match status" value="1"/>
</dbReference>
<dbReference type="STRING" id="1121877.FEAC_07260"/>